<proteinExistence type="predicted"/>
<keyword evidence="1" id="KW-0472">Membrane</keyword>
<feature type="transmembrane region" description="Helical" evidence="1">
    <location>
        <begin position="57"/>
        <end position="82"/>
    </location>
</feature>
<evidence type="ECO:0000313" key="3">
    <source>
        <dbReference type="Proteomes" id="UP000287547"/>
    </source>
</evidence>
<protein>
    <submittedName>
        <fullName evidence="2">DUF4383 domain-containing protein</fullName>
    </submittedName>
</protein>
<reference evidence="2 3" key="1">
    <citation type="submission" date="2018-05" db="EMBL/GenBank/DDBJ databases">
        <title>Evolution of GPA BGCs.</title>
        <authorList>
            <person name="Waglechner N."/>
            <person name="Wright G.D."/>
        </authorList>
    </citation>
    <scope>NUCLEOTIDE SEQUENCE [LARGE SCALE GENOMIC DNA]</scope>
    <source>
        <strain evidence="2 3">A82846</strain>
    </source>
</reference>
<keyword evidence="1" id="KW-0812">Transmembrane</keyword>
<name>A0A428ZE78_KIBAR</name>
<dbReference type="Pfam" id="PF14325">
    <property type="entry name" value="DUF4383"/>
    <property type="match status" value="1"/>
</dbReference>
<accession>A0A428ZE78</accession>
<feature type="transmembrane region" description="Helical" evidence="1">
    <location>
        <begin position="127"/>
        <end position="143"/>
    </location>
</feature>
<dbReference type="AlphaFoldDB" id="A0A428ZE78"/>
<organism evidence="2 3">
    <name type="scientific">Kibdelosporangium aridum</name>
    <dbReference type="NCBI Taxonomy" id="2030"/>
    <lineage>
        <taxon>Bacteria</taxon>
        <taxon>Bacillati</taxon>
        <taxon>Actinomycetota</taxon>
        <taxon>Actinomycetes</taxon>
        <taxon>Pseudonocardiales</taxon>
        <taxon>Pseudonocardiaceae</taxon>
        <taxon>Kibdelosporangium</taxon>
    </lineage>
</organism>
<comment type="caution">
    <text evidence="2">The sequence shown here is derived from an EMBL/GenBank/DDBJ whole genome shotgun (WGS) entry which is preliminary data.</text>
</comment>
<gene>
    <name evidence="2" type="ORF">DMH04_13950</name>
</gene>
<feature type="transmembrane region" description="Helical" evidence="1">
    <location>
        <begin position="89"/>
        <end position="107"/>
    </location>
</feature>
<feature type="transmembrane region" description="Helical" evidence="1">
    <location>
        <begin position="20"/>
        <end position="37"/>
    </location>
</feature>
<dbReference type="Proteomes" id="UP000287547">
    <property type="component" value="Unassembled WGS sequence"/>
</dbReference>
<evidence type="ECO:0000313" key="2">
    <source>
        <dbReference type="EMBL" id="RSM86403.1"/>
    </source>
</evidence>
<dbReference type="EMBL" id="QHKI01000009">
    <property type="protein sequence ID" value="RSM86403.1"/>
    <property type="molecule type" value="Genomic_DNA"/>
</dbReference>
<keyword evidence="1" id="KW-1133">Transmembrane helix</keyword>
<sequence length="156" mass="16555">MAHHEPVADRLDNVALARTVAYLLAAFFALIGILGFVPGATTGYDTMTFSGHESNALLFNVFQVSILHNVVHLAFGVAGAALARTVRGARGFLLGGGIVYLLLWIYGLMIDKAGSANFLPLNTADDWLHFGLGIGMIVLSLAMRTRLGRATPASTV</sequence>
<dbReference type="RefSeq" id="WP_051793670.1">
    <property type="nucleotide sequence ID" value="NZ_QHKI01000009.1"/>
</dbReference>
<evidence type="ECO:0000256" key="1">
    <source>
        <dbReference type="SAM" id="Phobius"/>
    </source>
</evidence>
<dbReference type="OrthoDB" id="572373at2"/>